<reference evidence="7 8" key="1">
    <citation type="submission" date="2014-04" db="EMBL/GenBank/DDBJ databases">
        <title>A new species of microsporidia sheds light on the evolution of extreme parasitism.</title>
        <authorList>
            <person name="Haag K.L."/>
            <person name="James T.Y."/>
            <person name="Larsson R."/>
            <person name="Schaer T.M."/>
            <person name="Refardt D."/>
            <person name="Pombert J.-F."/>
            <person name="Ebert D."/>
        </authorList>
    </citation>
    <scope>NUCLEOTIDE SEQUENCE [LARGE SCALE GENOMIC DNA]</scope>
    <source>
        <strain evidence="7 8">UGP3</strain>
        <tissue evidence="7">Spores</tissue>
    </source>
</reference>
<dbReference type="GO" id="GO:0006400">
    <property type="term" value="P:tRNA modification"/>
    <property type="evidence" value="ECO:0007669"/>
    <property type="project" value="TreeGrafter"/>
</dbReference>
<keyword evidence="6" id="KW-0472">Membrane</keyword>
<keyword evidence="3" id="KW-0677">Repeat</keyword>
<dbReference type="PANTHER" id="PTHR16288:SF0">
    <property type="entry name" value="TRNA (GUANINE-N(7)-)-METHYLTRANSFERASE NON-CATALYTIC SUBUNIT WDR4"/>
    <property type="match status" value="1"/>
</dbReference>
<keyword evidence="4" id="KW-0539">Nucleus</keyword>
<dbReference type="GeneID" id="25258873"/>
<keyword evidence="6" id="KW-1133">Transmembrane helix</keyword>
<keyword evidence="7" id="KW-0808">Transferase</keyword>
<sequence length="507" mass="56718">MPKEGEKDPCPDYCHCSGNRCAPKPFKITPKCLAMDFECPYDHWCDVVNEACVPKPDLFEFCELDIGCRRPYICSKYSKKCIPPCSTTEECVSRYEKQANHPLVCHVPKGGDLEKHGYCEDSREDLKDKSSMSFIYDTVSKMVKSVVGEDNQDTEDDEVVIDKSIGSTVHPVISIGGESNLPSGFNLFLIFAAFGLLYYFYYYFVRLRKHASFYGGAFRPSRLNRGASGGNGQRDYLVSKLSNSSHEDPIVDISKDSQNSVHERKSLLSNPPPEYTPSALSENGKHSSYYKQQSKKLPLHLVSFPLSSLVVAASTNRIVLCNLENKSNTSFQLPAVGSSALASAGQSESTRRTVNTEEGNEDSDYDDDNHIEEEGALNCYIKALHCQSVDGTILIAVADSLKRVFVYEHRDLVENRAPANCLLFSARLPKAITKVLITPDHKRILVGDKFGDLYSFLLAMKTVDVGEPPFNMAKSPHLLLGHISILTDIVGTLLMLSYRRFWIRRRL</sequence>
<feature type="region of interest" description="Disordered" evidence="5">
    <location>
        <begin position="247"/>
        <end position="287"/>
    </location>
</feature>
<gene>
    <name evidence="7" type="ORF">DI09_19p230</name>
</gene>
<evidence type="ECO:0000256" key="1">
    <source>
        <dbReference type="ARBA" id="ARBA00004123"/>
    </source>
</evidence>
<keyword evidence="8" id="KW-1185">Reference proteome</keyword>
<feature type="compositionally biased region" description="Basic and acidic residues" evidence="5">
    <location>
        <begin position="247"/>
        <end position="266"/>
    </location>
</feature>
<dbReference type="VEuPathDB" id="MicrosporidiaDB:DI09_19p230"/>
<dbReference type="GO" id="GO:0008168">
    <property type="term" value="F:methyltransferase activity"/>
    <property type="evidence" value="ECO:0007669"/>
    <property type="project" value="UniProtKB-KW"/>
</dbReference>
<name>A0A098VWU9_9MICR</name>
<comment type="caution">
    <text evidence="7">The sequence shown here is derived from an EMBL/GenBank/DDBJ whole genome shotgun (WGS) entry which is preliminary data.</text>
</comment>
<dbReference type="Proteomes" id="UP000029725">
    <property type="component" value="Unassembled WGS sequence"/>
</dbReference>
<feature type="region of interest" description="Disordered" evidence="5">
    <location>
        <begin position="342"/>
        <end position="368"/>
    </location>
</feature>
<evidence type="ECO:0000256" key="5">
    <source>
        <dbReference type="SAM" id="MobiDB-lite"/>
    </source>
</evidence>
<dbReference type="HOGENOM" id="CLU_537568_0_0_1"/>
<keyword evidence="7" id="KW-0489">Methyltransferase</keyword>
<keyword evidence="2" id="KW-0853">WD repeat</keyword>
<protein>
    <submittedName>
        <fullName evidence="7">Non-catalytic subunit TRM82 of tRNA (Guanine-N(7)-)-methyltransferase</fullName>
    </submittedName>
</protein>
<keyword evidence="6" id="KW-0812">Transmembrane</keyword>
<dbReference type="GO" id="GO:0036265">
    <property type="term" value="P:RNA (guanine-N7)-methylation"/>
    <property type="evidence" value="ECO:0007669"/>
    <property type="project" value="InterPro"/>
</dbReference>
<dbReference type="GO" id="GO:0005829">
    <property type="term" value="C:cytosol"/>
    <property type="evidence" value="ECO:0007669"/>
    <property type="project" value="TreeGrafter"/>
</dbReference>
<dbReference type="GO" id="GO:0043527">
    <property type="term" value="C:tRNA methyltransferase complex"/>
    <property type="evidence" value="ECO:0007669"/>
    <property type="project" value="TreeGrafter"/>
</dbReference>
<evidence type="ECO:0000256" key="3">
    <source>
        <dbReference type="ARBA" id="ARBA00022737"/>
    </source>
</evidence>
<dbReference type="AlphaFoldDB" id="A0A098VWU9"/>
<organism evidence="7 8">
    <name type="scientific">Mitosporidium daphniae</name>
    <dbReference type="NCBI Taxonomy" id="1485682"/>
    <lineage>
        <taxon>Eukaryota</taxon>
        <taxon>Fungi</taxon>
        <taxon>Fungi incertae sedis</taxon>
        <taxon>Microsporidia</taxon>
        <taxon>Mitosporidium</taxon>
    </lineage>
</organism>
<dbReference type="PANTHER" id="PTHR16288">
    <property type="entry name" value="WD40 REPEAT PROTEIN 4"/>
    <property type="match status" value="1"/>
</dbReference>
<feature type="compositionally biased region" description="Acidic residues" evidence="5">
    <location>
        <begin position="358"/>
        <end position="368"/>
    </location>
</feature>
<evidence type="ECO:0000256" key="6">
    <source>
        <dbReference type="SAM" id="Phobius"/>
    </source>
</evidence>
<evidence type="ECO:0000256" key="2">
    <source>
        <dbReference type="ARBA" id="ARBA00022574"/>
    </source>
</evidence>
<dbReference type="InterPro" id="IPR028884">
    <property type="entry name" value="Trm82"/>
</dbReference>
<dbReference type="GO" id="GO:0005634">
    <property type="term" value="C:nucleus"/>
    <property type="evidence" value="ECO:0007669"/>
    <property type="project" value="UniProtKB-SubCell"/>
</dbReference>
<comment type="subcellular location">
    <subcellularLocation>
        <location evidence="1">Nucleus</location>
    </subcellularLocation>
</comment>
<proteinExistence type="predicted"/>
<feature type="transmembrane region" description="Helical" evidence="6">
    <location>
        <begin position="478"/>
        <end position="498"/>
    </location>
</feature>
<evidence type="ECO:0000313" key="8">
    <source>
        <dbReference type="Proteomes" id="UP000029725"/>
    </source>
</evidence>
<feature type="transmembrane region" description="Helical" evidence="6">
    <location>
        <begin position="184"/>
        <end position="204"/>
    </location>
</feature>
<dbReference type="OrthoDB" id="339900at2759"/>
<dbReference type="RefSeq" id="XP_013238668.1">
    <property type="nucleotide sequence ID" value="XM_013383214.1"/>
</dbReference>
<accession>A0A098VWU9</accession>
<dbReference type="EMBL" id="JMKJ01000110">
    <property type="protein sequence ID" value="KGG52241.1"/>
    <property type="molecule type" value="Genomic_DNA"/>
</dbReference>
<evidence type="ECO:0000313" key="7">
    <source>
        <dbReference type="EMBL" id="KGG52241.1"/>
    </source>
</evidence>
<evidence type="ECO:0000256" key="4">
    <source>
        <dbReference type="ARBA" id="ARBA00023242"/>
    </source>
</evidence>